<comment type="catalytic activity">
    <reaction evidence="1 6">
        <text>1-(4-methoxyphenyl)-N-methyl-N-[(3-methyloxetan-3-yl)methyl]methanamine + H2O = 2-{[(4-methoxybenzyl)(methyl)amino]methyl}-2-methylpropane-1,3-diol</text>
        <dbReference type="Rhea" id="RHEA:55764"/>
        <dbReference type="ChEBI" id="CHEBI:15377"/>
        <dbReference type="ChEBI" id="CHEBI:139161"/>
        <dbReference type="ChEBI" id="CHEBI:139164"/>
        <dbReference type="EC" id="3.3.2.9"/>
    </reaction>
</comment>
<dbReference type="Gene3D" id="3.40.50.1820">
    <property type="entry name" value="alpha/beta hydrolase"/>
    <property type="match status" value="1"/>
</dbReference>
<gene>
    <name evidence="10" type="primary">106085238</name>
</gene>
<keyword evidence="11" id="KW-1185">Reference proteome</keyword>
<dbReference type="Pfam" id="PF06441">
    <property type="entry name" value="EHN"/>
    <property type="match status" value="1"/>
</dbReference>
<evidence type="ECO:0000313" key="11">
    <source>
        <dbReference type="Proteomes" id="UP000095300"/>
    </source>
</evidence>
<dbReference type="OrthoDB" id="7130006at2759"/>
<dbReference type="KEGG" id="scac:106085238"/>
<keyword evidence="6" id="KW-0472">Membrane</keyword>
<dbReference type="EnsemblMetazoa" id="SCAU005044-RA">
    <property type="protein sequence ID" value="SCAU005044-PA"/>
    <property type="gene ID" value="SCAU005044"/>
</dbReference>
<sequence>MGVMVRILIVAASLGVAALVQNYRLMKQHIPPPKLDTKEYWGPGNGADYKENVAVKPFDISVKPEIIQDLMSQLDRPLKLHEPLEGVAFEYGFNSNYLQKVIKYWRNDYLPKWSERESFLKKFNHFQTEIQGLKIHFMHIKPKNAQGKKVLPLLLLHGWPGSVREFYEIIPLLTTPNEKHDYVFEVVAPSLPGYGWSQAASKKGLGPAHIAVIMRSLMVRLGYNKFVIQGGDWGSFIGSHVAALYPENTLGYHSNMCGTSGSLSMIKMVLSGFVPSLFYEKQHSKFFKPLGELFSHLIAETGYMHLQATKPDTIGTVLSYNPVGLAAYILEKFSGWTNGEFQHMADGGLTKRFTLDSLLDNIMIYYVTNSITSSQRIYAEHFSTSEMGLQMDSVAVKAPSGCARFLHDLAHSTDCQLKDKFVNLIHSTYHDDGGHFAAMEQPKILYEDFIEFAKKANL</sequence>
<dbReference type="SUPFAM" id="SSF53474">
    <property type="entry name" value="alpha/beta-Hydrolases"/>
    <property type="match status" value="1"/>
</dbReference>
<organism evidence="10 11">
    <name type="scientific">Stomoxys calcitrans</name>
    <name type="common">Stable fly</name>
    <name type="synonym">Conops calcitrans</name>
    <dbReference type="NCBI Taxonomy" id="35570"/>
    <lineage>
        <taxon>Eukaryota</taxon>
        <taxon>Metazoa</taxon>
        <taxon>Ecdysozoa</taxon>
        <taxon>Arthropoda</taxon>
        <taxon>Hexapoda</taxon>
        <taxon>Insecta</taxon>
        <taxon>Pterygota</taxon>
        <taxon>Neoptera</taxon>
        <taxon>Endopterygota</taxon>
        <taxon>Diptera</taxon>
        <taxon>Brachycera</taxon>
        <taxon>Muscomorpha</taxon>
        <taxon>Muscoidea</taxon>
        <taxon>Muscidae</taxon>
        <taxon>Stomoxys</taxon>
    </lineage>
</organism>
<dbReference type="InterPro" id="IPR000639">
    <property type="entry name" value="Epox_hydrolase-like"/>
</dbReference>
<dbReference type="GO" id="GO:0097176">
    <property type="term" value="P:epoxide metabolic process"/>
    <property type="evidence" value="ECO:0007669"/>
    <property type="project" value="TreeGrafter"/>
</dbReference>
<dbReference type="PANTHER" id="PTHR21661:SF35">
    <property type="entry name" value="EPOXIDE HYDROLASE"/>
    <property type="match status" value="1"/>
</dbReference>
<dbReference type="InterPro" id="IPR029058">
    <property type="entry name" value="AB_hydrolase_fold"/>
</dbReference>
<dbReference type="EC" id="3.3.2.9" evidence="6"/>
<feature type="active site" description="Nucleophile" evidence="7">
    <location>
        <position position="232"/>
    </location>
</feature>
<dbReference type="VEuPathDB" id="VectorBase:SCAU005044"/>
<proteinExistence type="inferred from homology"/>
<evidence type="ECO:0000256" key="5">
    <source>
        <dbReference type="ARBA" id="ARBA00022801"/>
    </source>
</evidence>
<evidence type="ECO:0000256" key="1">
    <source>
        <dbReference type="ARBA" id="ARBA00000221"/>
    </source>
</evidence>
<keyword evidence="8" id="KW-0732">Signal</keyword>
<dbReference type="AlphaFoldDB" id="A0A1I8P5S6"/>
<feature type="active site" description="Proton acceptor" evidence="7">
    <location>
        <position position="435"/>
    </location>
</feature>
<evidence type="ECO:0000259" key="9">
    <source>
        <dbReference type="Pfam" id="PF06441"/>
    </source>
</evidence>
<evidence type="ECO:0000256" key="4">
    <source>
        <dbReference type="ARBA" id="ARBA00022797"/>
    </source>
</evidence>
<reference evidence="10" key="1">
    <citation type="submission" date="2020-05" db="UniProtKB">
        <authorList>
            <consortium name="EnsemblMetazoa"/>
        </authorList>
    </citation>
    <scope>IDENTIFICATION</scope>
    <source>
        <strain evidence="10">USDA</strain>
    </source>
</reference>
<evidence type="ECO:0000256" key="7">
    <source>
        <dbReference type="PIRSR" id="PIRSR001112-1"/>
    </source>
</evidence>
<evidence type="ECO:0000313" key="10">
    <source>
        <dbReference type="EnsemblMetazoa" id="SCAU005044-PA"/>
    </source>
</evidence>
<protein>
    <recommendedName>
        <fullName evidence="6">Epoxide hydrolase</fullName>
        <ecNumber evidence="6">3.3.2.9</ecNumber>
    </recommendedName>
</protein>
<name>A0A1I8P5S6_STOCA</name>
<dbReference type="GO" id="GO:0033961">
    <property type="term" value="F:cis-stilbene-oxide hydrolase activity"/>
    <property type="evidence" value="ECO:0007669"/>
    <property type="project" value="UniProtKB-UniRule"/>
</dbReference>
<dbReference type="PRINTS" id="PR00412">
    <property type="entry name" value="EPOXHYDRLASE"/>
</dbReference>
<dbReference type="PIRSF" id="PIRSF001112">
    <property type="entry name" value="Epoxide_hydrolase"/>
    <property type="match status" value="1"/>
</dbReference>
<comment type="similarity">
    <text evidence="3 6">Belongs to the peptidase S33 family.</text>
</comment>
<evidence type="ECO:0000256" key="2">
    <source>
        <dbReference type="ARBA" id="ARBA00004111"/>
    </source>
</evidence>
<feature type="active site" description="Proton donor" evidence="7">
    <location>
        <position position="378"/>
    </location>
</feature>
<evidence type="ECO:0000256" key="8">
    <source>
        <dbReference type="SAM" id="SignalP"/>
    </source>
</evidence>
<evidence type="ECO:0000256" key="6">
    <source>
        <dbReference type="PIRNR" id="PIRNR001112"/>
    </source>
</evidence>
<feature type="signal peptide" evidence="8">
    <location>
        <begin position="1"/>
        <end position="18"/>
    </location>
</feature>
<dbReference type="InterPro" id="IPR016292">
    <property type="entry name" value="Epoxide_hydrolase"/>
</dbReference>
<feature type="domain" description="Epoxide hydrolase N-terminal" evidence="9">
    <location>
        <begin position="55"/>
        <end position="166"/>
    </location>
</feature>
<keyword evidence="5 6" id="KW-0378">Hydrolase</keyword>
<comment type="catalytic activity">
    <reaction evidence="6">
        <text>cis-stilbene oxide + H2O = (1R,2R)-hydrobenzoin</text>
        <dbReference type="Rhea" id="RHEA:23900"/>
        <dbReference type="ChEBI" id="CHEBI:15377"/>
        <dbReference type="ChEBI" id="CHEBI:50004"/>
        <dbReference type="ChEBI" id="CHEBI:50014"/>
        <dbReference type="EC" id="3.3.2.9"/>
    </reaction>
</comment>
<comment type="function">
    <text evidence="6">Catalyzes juvenile hormone hydrolysis.</text>
</comment>
<accession>A0A1I8P5S6</accession>
<feature type="chain" id="PRO_5009326208" description="Epoxide hydrolase" evidence="8">
    <location>
        <begin position="19"/>
        <end position="458"/>
    </location>
</feature>
<evidence type="ECO:0000256" key="3">
    <source>
        <dbReference type="ARBA" id="ARBA00010088"/>
    </source>
</evidence>
<dbReference type="PANTHER" id="PTHR21661">
    <property type="entry name" value="EPOXIDE HYDROLASE 1-RELATED"/>
    <property type="match status" value="1"/>
</dbReference>
<dbReference type="GO" id="GO:0005789">
    <property type="term" value="C:endoplasmic reticulum membrane"/>
    <property type="evidence" value="ECO:0007669"/>
    <property type="project" value="UniProtKB-SubCell"/>
</dbReference>
<keyword evidence="6" id="KW-0256">Endoplasmic reticulum</keyword>
<keyword evidence="4 6" id="KW-0058">Aromatic hydrocarbons catabolism</keyword>
<dbReference type="InterPro" id="IPR010497">
    <property type="entry name" value="Epoxide_hydro_N"/>
</dbReference>
<dbReference type="Proteomes" id="UP000095300">
    <property type="component" value="Unassembled WGS sequence"/>
</dbReference>
<comment type="subcellular location">
    <subcellularLocation>
        <location evidence="6">Endoplasmic reticulum membrane</location>
    </subcellularLocation>
    <subcellularLocation>
        <location evidence="2">Microsome membrane</location>
        <topology evidence="2">Single-pass membrane protein</topology>
    </subcellularLocation>
</comment>